<name>A0A182T954_9DIPT</name>
<comment type="subcellular location">
    <subcellularLocation>
        <location evidence="1">Golgi apparatus membrane</location>
        <topology evidence="1">Peripheral membrane protein</topology>
    </subcellularLocation>
</comment>
<protein>
    <recommendedName>
        <fullName evidence="3">Conserved oligomeric Golgi complex subunit 1</fullName>
    </recommendedName>
</protein>
<evidence type="ECO:0000256" key="5">
    <source>
        <dbReference type="ARBA" id="ARBA00022927"/>
    </source>
</evidence>
<dbReference type="InterPro" id="IPR033370">
    <property type="entry name" value="COG1"/>
</dbReference>
<dbReference type="GO" id="GO:0017119">
    <property type="term" value="C:Golgi transport complex"/>
    <property type="evidence" value="ECO:0007669"/>
    <property type="project" value="InterPro"/>
</dbReference>
<dbReference type="AlphaFoldDB" id="A0A182T954"/>
<evidence type="ECO:0000256" key="6">
    <source>
        <dbReference type="ARBA" id="ARBA00023034"/>
    </source>
</evidence>
<reference evidence="10" key="1">
    <citation type="submission" date="2013-09" db="EMBL/GenBank/DDBJ databases">
        <title>The Genome Sequence of Anopheles maculatus species B.</title>
        <authorList>
            <consortium name="The Broad Institute Genomics Platform"/>
            <person name="Neafsey D.E."/>
            <person name="Besansky N."/>
            <person name="Howell P."/>
            <person name="Walton C."/>
            <person name="Young S.K."/>
            <person name="Zeng Q."/>
            <person name="Gargeya S."/>
            <person name="Fitzgerald M."/>
            <person name="Haas B."/>
            <person name="Abouelleil A."/>
            <person name="Allen A.W."/>
            <person name="Alvarado L."/>
            <person name="Arachchi H.M."/>
            <person name="Berlin A.M."/>
            <person name="Chapman S.B."/>
            <person name="Gainer-Dewar J."/>
            <person name="Goldberg J."/>
            <person name="Griggs A."/>
            <person name="Gujja S."/>
            <person name="Hansen M."/>
            <person name="Howarth C."/>
            <person name="Imamovic A."/>
            <person name="Ireland A."/>
            <person name="Larimer J."/>
            <person name="McCowan C."/>
            <person name="Murphy C."/>
            <person name="Pearson M."/>
            <person name="Poon T.W."/>
            <person name="Priest M."/>
            <person name="Roberts A."/>
            <person name="Saif S."/>
            <person name="Shea T."/>
            <person name="Sisk P."/>
            <person name="Sykes S."/>
            <person name="Wortman J."/>
            <person name="Nusbaum C."/>
            <person name="Birren B."/>
        </authorList>
    </citation>
    <scope>NUCLEOTIDE SEQUENCE [LARGE SCALE GENOMIC DNA]</scope>
    <source>
        <strain evidence="10">maculatus3</strain>
    </source>
</reference>
<keyword evidence="4" id="KW-0813">Transport</keyword>
<evidence type="ECO:0000256" key="2">
    <source>
        <dbReference type="ARBA" id="ARBA00006653"/>
    </source>
</evidence>
<proteinExistence type="inferred from homology"/>
<evidence type="ECO:0000256" key="8">
    <source>
        <dbReference type="SAM" id="MobiDB-lite"/>
    </source>
</evidence>
<dbReference type="PANTHER" id="PTHR31658:SF0">
    <property type="entry name" value="CONSERVED OLIGOMERIC GOLGI COMPLEX SUBUNIT 1"/>
    <property type="match status" value="1"/>
</dbReference>
<evidence type="ECO:0000256" key="3">
    <source>
        <dbReference type="ARBA" id="ARBA00020978"/>
    </source>
</evidence>
<organism evidence="9 10">
    <name type="scientific">Anopheles maculatus</name>
    <dbReference type="NCBI Taxonomy" id="74869"/>
    <lineage>
        <taxon>Eukaryota</taxon>
        <taxon>Metazoa</taxon>
        <taxon>Ecdysozoa</taxon>
        <taxon>Arthropoda</taxon>
        <taxon>Hexapoda</taxon>
        <taxon>Insecta</taxon>
        <taxon>Pterygota</taxon>
        <taxon>Neoptera</taxon>
        <taxon>Endopterygota</taxon>
        <taxon>Diptera</taxon>
        <taxon>Nematocera</taxon>
        <taxon>Culicoidea</taxon>
        <taxon>Culicidae</taxon>
        <taxon>Anophelinae</taxon>
        <taxon>Anopheles</taxon>
        <taxon>Anopheles maculatus group</taxon>
    </lineage>
</organism>
<sequence length="287" mass="31685">EIVTIEENDENNQPIQSTIRVPSQPSFPVQKCLHHVHELLNDAIPQTIPRPTILLIVERLAELLLTHYTALADDSFVNQNQTVALQFYLDMRFLQLMLIGREQKQLSESFNELIGRFKSYIDPFDFDVFYAHLNANVKRSVLKLQHFLGALICHSEQLATIVGNEAGADTASSATAMVDKNPNILALSCNSLNMVWFPLLPVVSKEATASTAVDTTVGLSSSLQRNDSFTTKDSRKSTTGDGEMGKSALNSGTSKQSNTKESTPTATAQNYAKGAAAFFGLDKDWFR</sequence>
<feature type="compositionally biased region" description="Polar residues" evidence="8">
    <location>
        <begin position="248"/>
        <end position="268"/>
    </location>
</feature>
<dbReference type="VEuPathDB" id="VectorBase:AMAM022155"/>
<keyword evidence="10" id="KW-1185">Reference proteome</keyword>
<keyword evidence="5" id="KW-0653">Protein transport</keyword>
<evidence type="ECO:0000313" key="10">
    <source>
        <dbReference type="Proteomes" id="UP000075901"/>
    </source>
</evidence>
<evidence type="ECO:0000256" key="4">
    <source>
        <dbReference type="ARBA" id="ARBA00022448"/>
    </source>
</evidence>
<dbReference type="GO" id="GO:0015031">
    <property type="term" value="P:protein transport"/>
    <property type="evidence" value="ECO:0007669"/>
    <property type="project" value="UniProtKB-KW"/>
</dbReference>
<dbReference type="GO" id="GO:0000139">
    <property type="term" value="C:Golgi membrane"/>
    <property type="evidence" value="ECO:0007669"/>
    <property type="project" value="UniProtKB-SubCell"/>
</dbReference>
<feature type="region of interest" description="Disordered" evidence="8">
    <location>
        <begin position="226"/>
        <end position="268"/>
    </location>
</feature>
<keyword evidence="7" id="KW-0472">Membrane</keyword>
<reference evidence="9" key="2">
    <citation type="submission" date="2020-05" db="UniProtKB">
        <authorList>
            <consortium name="EnsemblMetazoa"/>
        </authorList>
    </citation>
    <scope>IDENTIFICATION</scope>
    <source>
        <strain evidence="9">maculatus3</strain>
    </source>
</reference>
<comment type="similarity">
    <text evidence="2">Belongs to the COG1 family.</text>
</comment>
<keyword evidence="6" id="KW-0333">Golgi apparatus</keyword>
<dbReference type="Proteomes" id="UP000075901">
    <property type="component" value="Unassembled WGS sequence"/>
</dbReference>
<evidence type="ECO:0000256" key="1">
    <source>
        <dbReference type="ARBA" id="ARBA00004395"/>
    </source>
</evidence>
<evidence type="ECO:0000256" key="7">
    <source>
        <dbReference type="ARBA" id="ARBA00023136"/>
    </source>
</evidence>
<dbReference type="PANTHER" id="PTHR31658">
    <property type="entry name" value="CONSERVED OLIGOMERIC GOLGI COMPLEX SUBUNIT 1"/>
    <property type="match status" value="1"/>
</dbReference>
<dbReference type="EnsemblMetazoa" id="AMAM022155-RA">
    <property type="protein sequence ID" value="AMAM022155-PA"/>
    <property type="gene ID" value="AMAM022155"/>
</dbReference>
<evidence type="ECO:0000313" key="9">
    <source>
        <dbReference type="EnsemblMetazoa" id="AMAM022155-PA"/>
    </source>
</evidence>
<dbReference type="GO" id="GO:0006891">
    <property type="term" value="P:intra-Golgi vesicle-mediated transport"/>
    <property type="evidence" value="ECO:0007669"/>
    <property type="project" value="InterPro"/>
</dbReference>
<accession>A0A182T954</accession>